<feature type="region of interest" description="Disordered" evidence="8">
    <location>
        <begin position="56"/>
        <end position="107"/>
    </location>
</feature>
<dbReference type="PANTHER" id="PTHR33992:SF1">
    <property type="entry name" value="RIBONUCLEASE P PROTEIN COMPONENT"/>
    <property type="match status" value="1"/>
</dbReference>
<dbReference type="Gene3D" id="3.30.230.10">
    <property type="match status" value="1"/>
</dbReference>
<evidence type="ECO:0000256" key="6">
    <source>
        <dbReference type="HAMAP-Rule" id="MF_00227"/>
    </source>
</evidence>
<keyword evidence="4 6" id="KW-0378">Hydrolase</keyword>
<accession>A0ABP6RZV2</accession>
<comment type="function">
    <text evidence="6">RNaseP catalyzes the removal of the 5'-leader sequence from pre-tRNA to produce the mature 5'-terminus. It can also cleave other RNA substrates such as 4.5S RNA. The protein component plays an auxiliary but essential role in vivo by binding to the 5'-leader sequence and broadening the substrate specificity of the ribozyme.</text>
</comment>
<keyword evidence="3 6" id="KW-0255">Endonuclease</keyword>
<keyword evidence="5 6" id="KW-0694">RNA-binding</keyword>
<gene>
    <name evidence="6" type="primary">rnpA</name>
    <name evidence="9" type="ORF">GCM10020366_60050</name>
</gene>
<evidence type="ECO:0000256" key="7">
    <source>
        <dbReference type="NCBIfam" id="TIGR00188"/>
    </source>
</evidence>
<feature type="compositionally biased region" description="Basic and acidic residues" evidence="8">
    <location>
        <begin position="56"/>
        <end position="65"/>
    </location>
</feature>
<dbReference type="HAMAP" id="MF_00227">
    <property type="entry name" value="RNase_P"/>
    <property type="match status" value="1"/>
</dbReference>
<evidence type="ECO:0000256" key="4">
    <source>
        <dbReference type="ARBA" id="ARBA00022801"/>
    </source>
</evidence>
<dbReference type="Pfam" id="PF00825">
    <property type="entry name" value="Ribonuclease_P"/>
    <property type="match status" value="1"/>
</dbReference>
<keyword evidence="1 6" id="KW-0819">tRNA processing</keyword>
<dbReference type="EMBL" id="BAAAYK010000038">
    <property type="protein sequence ID" value="GAA3364386.1"/>
    <property type="molecule type" value="Genomic_DNA"/>
</dbReference>
<evidence type="ECO:0000313" key="10">
    <source>
        <dbReference type="Proteomes" id="UP001500483"/>
    </source>
</evidence>
<keyword evidence="10" id="KW-1185">Reference proteome</keyword>
<organism evidence="9 10">
    <name type="scientific">Saccharopolyspora gregorii</name>
    <dbReference type="NCBI Taxonomy" id="33914"/>
    <lineage>
        <taxon>Bacteria</taxon>
        <taxon>Bacillati</taxon>
        <taxon>Actinomycetota</taxon>
        <taxon>Actinomycetes</taxon>
        <taxon>Pseudonocardiales</taxon>
        <taxon>Pseudonocardiaceae</taxon>
        <taxon>Saccharopolyspora</taxon>
    </lineage>
</organism>
<evidence type="ECO:0000256" key="2">
    <source>
        <dbReference type="ARBA" id="ARBA00022722"/>
    </source>
</evidence>
<evidence type="ECO:0000256" key="3">
    <source>
        <dbReference type="ARBA" id="ARBA00022759"/>
    </source>
</evidence>
<evidence type="ECO:0000256" key="1">
    <source>
        <dbReference type="ARBA" id="ARBA00022694"/>
    </source>
</evidence>
<comment type="subunit">
    <text evidence="6">Consists of a catalytic RNA component (M1 or rnpB) and a protein subunit.</text>
</comment>
<dbReference type="Proteomes" id="UP001500483">
    <property type="component" value="Unassembled WGS sequence"/>
</dbReference>
<keyword evidence="2 6" id="KW-0540">Nuclease</keyword>
<name>A0ABP6RZV2_9PSEU</name>
<comment type="catalytic activity">
    <reaction evidence="6">
        <text>Endonucleolytic cleavage of RNA, removing 5'-extranucleotides from tRNA precursor.</text>
        <dbReference type="EC" id="3.1.26.5"/>
    </reaction>
</comment>
<evidence type="ECO:0000256" key="5">
    <source>
        <dbReference type="ARBA" id="ARBA00022884"/>
    </source>
</evidence>
<dbReference type="SUPFAM" id="SSF54211">
    <property type="entry name" value="Ribosomal protein S5 domain 2-like"/>
    <property type="match status" value="1"/>
</dbReference>
<sequence>MLPAAARLTSSQEFRLAVRRGRRAGRARLVVHLLVPNAAPRIEVRGAAVERAHQVNREGGDRHDGTTAAHPASSELAGRAEPNPASAAGPRSDSDIEPTRDTGEPARVGFVVSKAVGNAVLRHRVTRRLRHLMRDRLDALPAGTLVVVRALPPAATASSSDLGSDLDAALRKLRVVRGGPVTGP</sequence>
<dbReference type="InterPro" id="IPR020568">
    <property type="entry name" value="Ribosomal_Su5_D2-typ_SF"/>
</dbReference>
<evidence type="ECO:0000256" key="8">
    <source>
        <dbReference type="SAM" id="MobiDB-lite"/>
    </source>
</evidence>
<protein>
    <recommendedName>
        <fullName evidence="6 7">Ribonuclease P protein component</fullName>
        <shortName evidence="6">RNase P protein</shortName>
        <shortName evidence="6">RNaseP protein</shortName>
        <ecNumber evidence="6 7">3.1.26.5</ecNumber>
    </recommendedName>
    <alternativeName>
        <fullName evidence="6">Protein C5</fullName>
    </alternativeName>
</protein>
<proteinExistence type="inferred from homology"/>
<dbReference type="EC" id="3.1.26.5" evidence="6 7"/>
<comment type="caution">
    <text evidence="9">The sequence shown here is derived from an EMBL/GenBank/DDBJ whole genome shotgun (WGS) entry which is preliminary data.</text>
</comment>
<feature type="compositionally biased region" description="Basic and acidic residues" evidence="8">
    <location>
        <begin position="92"/>
        <end position="104"/>
    </location>
</feature>
<dbReference type="NCBIfam" id="TIGR00188">
    <property type="entry name" value="rnpA"/>
    <property type="match status" value="1"/>
</dbReference>
<reference evidence="10" key="1">
    <citation type="journal article" date="2019" name="Int. J. Syst. Evol. Microbiol.">
        <title>The Global Catalogue of Microorganisms (GCM) 10K type strain sequencing project: providing services to taxonomists for standard genome sequencing and annotation.</title>
        <authorList>
            <consortium name="The Broad Institute Genomics Platform"/>
            <consortium name="The Broad Institute Genome Sequencing Center for Infectious Disease"/>
            <person name="Wu L."/>
            <person name="Ma J."/>
        </authorList>
    </citation>
    <scope>NUCLEOTIDE SEQUENCE [LARGE SCALE GENOMIC DNA]</scope>
    <source>
        <strain evidence="10">JCM 9687</strain>
    </source>
</reference>
<dbReference type="InterPro" id="IPR000100">
    <property type="entry name" value="RNase_P"/>
</dbReference>
<dbReference type="InterPro" id="IPR014721">
    <property type="entry name" value="Ribsml_uS5_D2-typ_fold_subgr"/>
</dbReference>
<evidence type="ECO:0000313" key="9">
    <source>
        <dbReference type="EMBL" id="GAA3364386.1"/>
    </source>
</evidence>
<comment type="similarity">
    <text evidence="6">Belongs to the RnpA family.</text>
</comment>
<dbReference type="RefSeq" id="WP_258344583.1">
    <property type="nucleotide sequence ID" value="NZ_BAAAYK010000038.1"/>
</dbReference>
<dbReference type="PANTHER" id="PTHR33992">
    <property type="entry name" value="RIBONUCLEASE P PROTEIN COMPONENT"/>
    <property type="match status" value="1"/>
</dbReference>